<dbReference type="InterPro" id="IPR038838">
    <property type="entry name" value="TRIR"/>
</dbReference>
<dbReference type="PANTHER" id="PTHR34753">
    <property type="entry name" value="TELOMERASE RNA COMPONENT INTERACTING RNASE"/>
    <property type="match status" value="1"/>
</dbReference>
<feature type="compositionally biased region" description="Basic residues" evidence="1">
    <location>
        <begin position="53"/>
        <end position="62"/>
    </location>
</feature>
<feature type="non-terminal residue" evidence="2">
    <location>
        <position position="1"/>
    </location>
</feature>
<accession>A0A0B7AG50</accession>
<evidence type="ECO:0000256" key="1">
    <source>
        <dbReference type="SAM" id="MobiDB-lite"/>
    </source>
</evidence>
<dbReference type="AlphaFoldDB" id="A0A0B7AG50"/>
<dbReference type="EMBL" id="HACG01033099">
    <property type="protein sequence ID" value="CEK79964.1"/>
    <property type="molecule type" value="Transcribed_RNA"/>
</dbReference>
<dbReference type="GO" id="GO:0008408">
    <property type="term" value="F:3'-5' exonuclease activity"/>
    <property type="evidence" value="ECO:0007669"/>
    <property type="project" value="InterPro"/>
</dbReference>
<feature type="region of interest" description="Disordered" evidence="1">
    <location>
        <begin position="1"/>
        <end position="135"/>
    </location>
</feature>
<dbReference type="GO" id="GO:0008409">
    <property type="term" value="F:5'-3' exonuclease activity"/>
    <property type="evidence" value="ECO:0007669"/>
    <property type="project" value="InterPro"/>
</dbReference>
<proteinExistence type="predicted"/>
<gene>
    <name evidence="2" type="primary">ORF118369</name>
</gene>
<feature type="compositionally biased region" description="Basic and acidic residues" evidence="1">
    <location>
        <begin position="63"/>
        <end position="86"/>
    </location>
</feature>
<name>A0A0B7AG50_9EUPU</name>
<protein>
    <submittedName>
        <fullName evidence="2">Uncharacterized protein</fullName>
    </submittedName>
</protein>
<sequence>KMADDDDYDSDTVNDKKNQIRSDVVDSDRRSRDSDRQRRNRDNDRPRDDGNRHNRRRSRSRSGSRERTSTNRSGREGNRNERRRSYEDDDDGNTGRSRREESSESEEERFQGKRGRRDDDNRSGNERISGYDWRSKLTSIRDAHFNRNKKAPTLVQNQFKNDGSFMEMFKKKMAEQSAKGEDKSSLTPNSLVLASSSIPFSRDLSLPPLTTVPIDGAKPSCSGGIDADQDLDGVPMPSHKSLPVPVSVGKRRLAKPLKTGMVVKKLQETEEDDASQEKLEAWSRYLQEVQKYKSSNCIDEDSSRPLVK</sequence>
<evidence type="ECO:0000313" key="2">
    <source>
        <dbReference type="EMBL" id="CEK79964.1"/>
    </source>
</evidence>
<reference evidence="2" key="1">
    <citation type="submission" date="2014-12" db="EMBL/GenBank/DDBJ databases">
        <title>Insight into the proteome of Arion vulgaris.</title>
        <authorList>
            <person name="Aradska J."/>
            <person name="Bulat T."/>
            <person name="Smidak R."/>
            <person name="Sarate P."/>
            <person name="Gangsoo J."/>
            <person name="Sialana F."/>
            <person name="Bilban M."/>
            <person name="Lubec G."/>
        </authorList>
    </citation>
    <scope>NUCLEOTIDE SEQUENCE</scope>
    <source>
        <tissue evidence="2">Skin</tissue>
    </source>
</reference>
<feature type="region of interest" description="Disordered" evidence="1">
    <location>
        <begin position="215"/>
        <end position="247"/>
    </location>
</feature>
<feature type="compositionally biased region" description="Basic and acidic residues" evidence="1">
    <location>
        <begin position="97"/>
        <end position="125"/>
    </location>
</feature>
<feature type="compositionally biased region" description="Acidic residues" evidence="1">
    <location>
        <begin position="1"/>
        <end position="12"/>
    </location>
</feature>
<feature type="compositionally biased region" description="Basic and acidic residues" evidence="1">
    <location>
        <begin position="13"/>
        <end position="52"/>
    </location>
</feature>
<dbReference type="PANTHER" id="PTHR34753:SF1">
    <property type="entry name" value="TELOMERASE RNA COMPONENT INTERACTING RNASE"/>
    <property type="match status" value="1"/>
</dbReference>
<organism evidence="2">
    <name type="scientific">Arion vulgaris</name>
    <dbReference type="NCBI Taxonomy" id="1028688"/>
    <lineage>
        <taxon>Eukaryota</taxon>
        <taxon>Metazoa</taxon>
        <taxon>Spiralia</taxon>
        <taxon>Lophotrochozoa</taxon>
        <taxon>Mollusca</taxon>
        <taxon>Gastropoda</taxon>
        <taxon>Heterobranchia</taxon>
        <taxon>Euthyneura</taxon>
        <taxon>Panpulmonata</taxon>
        <taxon>Eupulmonata</taxon>
        <taxon>Stylommatophora</taxon>
        <taxon>Helicina</taxon>
        <taxon>Arionoidea</taxon>
        <taxon>Arionidae</taxon>
        <taxon>Arion</taxon>
    </lineage>
</organism>